<feature type="compositionally biased region" description="Acidic residues" evidence="1">
    <location>
        <begin position="1"/>
        <end position="11"/>
    </location>
</feature>
<sequence length="271" mass="29222">EEEEEEEGQEQEQERRQRLLQHSQELTYSSGLGKTHSCGVAEGNGTAAVAGGCVPRSRSFRTVEDFDAMVEGNSSLLVCEPPSNTSGRATPMEERTGDEDADGAPDRTDGLERNDIKVKPELPETDPTAWSRNSSAREPAAGNRRSSVEPRGLRRRAMAKELQTLNVPSFEFSSVGSLREWLGGGGQVFSPGSYVTPKFGSFVSPAGGAAPRCSGDAGREEALFDPQLVADLEDAMERLTLEEEHILSQIVESLQGSHEEDAEGGEVGRQA</sequence>
<accession>A0A1D1YQB4</accession>
<feature type="non-terminal residue" evidence="2">
    <location>
        <position position="1"/>
    </location>
</feature>
<feature type="compositionally biased region" description="Polar residues" evidence="1">
    <location>
        <begin position="74"/>
        <end position="88"/>
    </location>
</feature>
<proteinExistence type="predicted"/>
<name>A0A1D1YQB4_9ARAE</name>
<feature type="region of interest" description="Disordered" evidence="1">
    <location>
        <begin position="1"/>
        <end position="52"/>
    </location>
</feature>
<evidence type="ECO:0000256" key="1">
    <source>
        <dbReference type="SAM" id="MobiDB-lite"/>
    </source>
</evidence>
<dbReference type="AlphaFoldDB" id="A0A1D1YQB4"/>
<feature type="region of interest" description="Disordered" evidence="1">
    <location>
        <begin position="252"/>
        <end position="271"/>
    </location>
</feature>
<feature type="region of interest" description="Disordered" evidence="1">
    <location>
        <begin position="74"/>
        <end position="154"/>
    </location>
</feature>
<protein>
    <submittedName>
        <fullName evidence="2">Arylsulfatase G</fullName>
    </submittedName>
</protein>
<evidence type="ECO:0000313" key="2">
    <source>
        <dbReference type="EMBL" id="JAT56823.1"/>
    </source>
</evidence>
<gene>
    <name evidence="2" type="primary">ARSG</name>
    <name evidence="2" type="ORF">g.18987</name>
</gene>
<reference evidence="2" key="1">
    <citation type="submission" date="2015-07" db="EMBL/GenBank/DDBJ databases">
        <title>Transcriptome Assembly of Anthurium amnicola.</title>
        <authorList>
            <person name="Suzuki J."/>
        </authorList>
    </citation>
    <scope>NUCLEOTIDE SEQUENCE</scope>
</reference>
<dbReference type="EMBL" id="GDJX01011113">
    <property type="protein sequence ID" value="JAT56823.1"/>
    <property type="molecule type" value="Transcribed_RNA"/>
</dbReference>
<feature type="compositionally biased region" description="Basic and acidic residues" evidence="1">
    <location>
        <begin position="104"/>
        <end position="122"/>
    </location>
</feature>
<organism evidence="2">
    <name type="scientific">Anthurium amnicola</name>
    <dbReference type="NCBI Taxonomy" id="1678845"/>
    <lineage>
        <taxon>Eukaryota</taxon>
        <taxon>Viridiplantae</taxon>
        <taxon>Streptophyta</taxon>
        <taxon>Embryophyta</taxon>
        <taxon>Tracheophyta</taxon>
        <taxon>Spermatophyta</taxon>
        <taxon>Magnoliopsida</taxon>
        <taxon>Liliopsida</taxon>
        <taxon>Araceae</taxon>
        <taxon>Pothoideae</taxon>
        <taxon>Potheae</taxon>
        <taxon>Anthurium</taxon>
    </lineage>
</organism>